<organism evidence="2 3">
    <name type="scientific">Aureobasidium subglaciale (strain EXF-2481)</name>
    <name type="common">Aureobasidium pullulans var. subglaciale</name>
    <dbReference type="NCBI Taxonomy" id="1043005"/>
    <lineage>
        <taxon>Eukaryota</taxon>
        <taxon>Fungi</taxon>
        <taxon>Dikarya</taxon>
        <taxon>Ascomycota</taxon>
        <taxon>Pezizomycotina</taxon>
        <taxon>Dothideomycetes</taxon>
        <taxon>Dothideomycetidae</taxon>
        <taxon>Dothideales</taxon>
        <taxon>Saccotheciaceae</taxon>
        <taxon>Aureobasidium</taxon>
    </lineage>
</organism>
<protein>
    <submittedName>
        <fullName evidence="2">Uncharacterized protein</fullName>
    </submittedName>
</protein>
<feature type="region of interest" description="Disordered" evidence="1">
    <location>
        <begin position="1"/>
        <end position="67"/>
    </location>
</feature>
<dbReference type="InParanoid" id="A0A074Y0H2"/>
<keyword evidence="3" id="KW-1185">Reference proteome</keyword>
<proteinExistence type="predicted"/>
<evidence type="ECO:0000313" key="3">
    <source>
        <dbReference type="Proteomes" id="UP000030641"/>
    </source>
</evidence>
<dbReference type="Proteomes" id="UP000030641">
    <property type="component" value="Unassembled WGS sequence"/>
</dbReference>
<dbReference type="EMBL" id="KL584780">
    <property type="protein sequence ID" value="KEQ91293.1"/>
    <property type="molecule type" value="Genomic_DNA"/>
</dbReference>
<accession>A0A074Y0H2</accession>
<dbReference type="GeneID" id="25364818"/>
<dbReference type="AlphaFoldDB" id="A0A074Y0H2"/>
<dbReference type="HOGENOM" id="CLU_1749278_0_0_1"/>
<dbReference type="RefSeq" id="XP_013339740.1">
    <property type="nucleotide sequence ID" value="XM_013484286.1"/>
</dbReference>
<name>A0A074Y0H2_AURSE</name>
<sequence length="149" mass="16863">MTASGIESLEQDFDDGYNAEQYFDGADDEELPDGYNNDANDEELPDYSSATLNEEEAEPPYNPSNQDMYGALAQARLVNMRTPDQITAQTEKLEDIKARLKAFTVDQLDRLYLETTSKEFCGLIKLACHEKRMAELDAFEAEVWVMSGR</sequence>
<reference evidence="2 3" key="1">
    <citation type="journal article" date="2014" name="BMC Genomics">
        <title>Genome sequencing of four Aureobasidium pullulans varieties: biotechnological potential, stress tolerance, and description of new species.</title>
        <authorList>
            <person name="Gostin Ar C."/>
            <person name="Ohm R.A."/>
            <person name="Kogej T."/>
            <person name="Sonjak S."/>
            <person name="Turk M."/>
            <person name="Zajc J."/>
            <person name="Zalar P."/>
            <person name="Grube M."/>
            <person name="Sun H."/>
            <person name="Han J."/>
            <person name="Sharma A."/>
            <person name="Chiniquy J."/>
            <person name="Ngan C.Y."/>
            <person name="Lipzen A."/>
            <person name="Barry K."/>
            <person name="Grigoriev I.V."/>
            <person name="Gunde-Cimerman N."/>
        </authorList>
    </citation>
    <scope>NUCLEOTIDE SEQUENCE [LARGE SCALE GENOMIC DNA]</scope>
    <source>
        <strain evidence="2 3">EXF-2481</strain>
    </source>
</reference>
<gene>
    <name evidence="2" type="ORF">AUEXF2481DRAFT_33244</name>
</gene>
<evidence type="ECO:0000313" key="2">
    <source>
        <dbReference type="EMBL" id="KEQ91293.1"/>
    </source>
</evidence>
<evidence type="ECO:0000256" key="1">
    <source>
        <dbReference type="SAM" id="MobiDB-lite"/>
    </source>
</evidence>
<dbReference type="OrthoDB" id="10437739at2759"/>